<feature type="domain" description="RNA polymerase sigma-70 region 4" evidence="8">
    <location>
        <begin position="209"/>
        <end position="258"/>
    </location>
</feature>
<feature type="domain" description="RNA polymerase sigma-70 region 2" evidence="7">
    <location>
        <begin position="46"/>
        <end position="109"/>
    </location>
</feature>
<comment type="similarity">
    <text evidence="1">Belongs to the sigma-70 factor family.</text>
</comment>
<dbReference type="PANTHER" id="PTHR30376:SF3">
    <property type="entry name" value="RNA POLYMERASE SIGMA FACTOR RPOH"/>
    <property type="match status" value="1"/>
</dbReference>
<dbReference type="Pfam" id="PF00140">
    <property type="entry name" value="Sigma70_r1_2"/>
    <property type="match status" value="1"/>
</dbReference>
<dbReference type="Gene3D" id="1.20.120.1810">
    <property type="match status" value="1"/>
</dbReference>
<evidence type="ECO:0000259" key="6">
    <source>
        <dbReference type="Pfam" id="PF00140"/>
    </source>
</evidence>
<keyword evidence="5" id="KW-0804">Transcription</keyword>
<dbReference type="PRINTS" id="PR00046">
    <property type="entry name" value="SIGMA70FCT"/>
</dbReference>
<dbReference type="InterPro" id="IPR007630">
    <property type="entry name" value="RNA_pol_sigma70_r4"/>
</dbReference>
<evidence type="ECO:0000259" key="8">
    <source>
        <dbReference type="Pfam" id="PF04545"/>
    </source>
</evidence>
<accession>A0ABS1DAH6</accession>
<dbReference type="Pfam" id="PF04542">
    <property type="entry name" value="Sigma70_r2"/>
    <property type="match status" value="1"/>
</dbReference>
<evidence type="ECO:0000256" key="4">
    <source>
        <dbReference type="ARBA" id="ARBA00023125"/>
    </source>
</evidence>
<dbReference type="Gene3D" id="1.20.140.160">
    <property type="match status" value="1"/>
</dbReference>
<dbReference type="RefSeq" id="WP_200338815.1">
    <property type="nucleotide sequence ID" value="NZ_NRRL01000001.1"/>
</dbReference>
<dbReference type="SUPFAM" id="SSF88659">
    <property type="entry name" value="Sigma3 and sigma4 domains of RNA polymerase sigma factors"/>
    <property type="match status" value="1"/>
</dbReference>
<evidence type="ECO:0000313" key="10">
    <source>
        <dbReference type="Proteomes" id="UP001296873"/>
    </source>
</evidence>
<dbReference type="Pfam" id="PF04545">
    <property type="entry name" value="Sigma70_r4"/>
    <property type="match status" value="1"/>
</dbReference>
<keyword evidence="10" id="KW-1185">Reference proteome</keyword>
<dbReference type="InterPro" id="IPR013324">
    <property type="entry name" value="RNA_pol_sigma_r3/r4-like"/>
</dbReference>
<evidence type="ECO:0000313" key="9">
    <source>
        <dbReference type="EMBL" id="MBK1666425.1"/>
    </source>
</evidence>
<name>A0ABS1DAH6_9PROT</name>
<dbReference type="InterPro" id="IPR013325">
    <property type="entry name" value="RNA_pol_sigma_r2"/>
</dbReference>
<evidence type="ECO:0000259" key="7">
    <source>
        <dbReference type="Pfam" id="PF04542"/>
    </source>
</evidence>
<evidence type="ECO:0000256" key="5">
    <source>
        <dbReference type="ARBA" id="ARBA00023163"/>
    </source>
</evidence>
<evidence type="ECO:0008006" key="11">
    <source>
        <dbReference type="Google" id="ProtNLM"/>
    </source>
</evidence>
<dbReference type="NCBIfam" id="TIGR02937">
    <property type="entry name" value="sigma70-ECF"/>
    <property type="match status" value="1"/>
</dbReference>
<dbReference type="InterPro" id="IPR009042">
    <property type="entry name" value="RNA_pol_sigma70_r1_2"/>
</dbReference>
<organism evidence="9 10">
    <name type="scientific">Rhodovibrio sodomensis</name>
    <dbReference type="NCBI Taxonomy" id="1088"/>
    <lineage>
        <taxon>Bacteria</taxon>
        <taxon>Pseudomonadati</taxon>
        <taxon>Pseudomonadota</taxon>
        <taxon>Alphaproteobacteria</taxon>
        <taxon>Rhodospirillales</taxon>
        <taxon>Rhodovibrionaceae</taxon>
        <taxon>Rhodovibrio</taxon>
    </lineage>
</organism>
<keyword evidence="3" id="KW-0731">Sigma factor</keyword>
<feature type="domain" description="RNA polymerase sigma-70 region 1.2" evidence="6">
    <location>
        <begin position="19"/>
        <end position="37"/>
    </location>
</feature>
<keyword evidence="2" id="KW-0805">Transcription regulation</keyword>
<reference evidence="9 10" key="1">
    <citation type="journal article" date="2020" name="Microorganisms">
        <title>Osmotic Adaptation and Compatible Solute Biosynthesis of Phototrophic Bacteria as Revealed from Genome Analyses.</title>
        <authorList>
            <person name="Imhoff J.F."/>
            <person name="Rahn T."/>
            <person name="Kunzel S."/>
            <person name="Keller A."/>
            <person name="Neulinger S.C."/>
        </authorList>
    </citation>
    <scope>NUCLEOTIDE SEQUENCE [LARGE SCALE GENOMIC DNA]</scope>
    <source>
        <strain evidence="9 10">DSM 9895</strain>
    </source>
</reference>
<dbReference type="InterPro" id="IPR007627">
    <property type="entry name" value="RNA_pol_sigma70_r2"/>
</dbReference>
<evidence type="ECO:0000256" key="1">
    <source>
        <dbReference type="ARBA" id="ARBA00007788"/>
    </source>
</evidence>
<evidence type="ECO:0000256" key="3">
    <source>
        <dbReference type="ARBA" id="ARBA00023082"/>
    </source>
</evidence>
<dbReference type="SUPFAM" id="SSF88946">
    <property type="entry name" value="Sigma2 domain of RNA polymerase sigma factors"/>
    <property type="match status" value="1"/>
</dbReference>
<dbReference type="InterPro" id="IPR014284">
    <property type="entry name" value="RNA_pol_sigma-70_dom"/>
</dbReference>
<evidence type="ECO:0000256" key="2">
    <source>
        <dbReference type="ARBA" id="ARBA00023015"/>
    </source>
</evidence>
<dbReference type="InterPro" id="IPR050813">
    <property type="entry name" value="Sigma-70_Factor"/>
</dbReference>
<gene>
    <name evidence="9" type="ORF">CKO28_00025</name>
</gene>
<dbReference type="InterPro" id="IPR000943">
    <property type="entry name" value="RNA_pol_sigma70"/>
</dbReference>
<comment type="caution">
    <text evidence="9">The sequence shown here is derived from an EMBL/GenBank/DDBJ whole genome shotgun (WGS) entry which is preliminary data.</text>
</comment>
<sequence>MSDPVASNDTRIRAAAIATPLLTREEEYELARAWREDRDYDARERLIVAHQKLVIGTARKYCRNNVAFQDLVNEGNLGLIEAAERFEPEKGNRFATYAAFWVLTYIQDFMLHNLTPVRIGRSRRERGALRKLSGRMSQEDFEACADIHDVDAVDLAQMRGALQPMSLSMGGEEGEPDLSSLIEDPSTGEAKIMDDVTAERMLSVVREHLGQLKPRERLVIEGRHLKEPKLMLGAIAEELGVSSERVRQIEMRALGKLKRSISRAGFEAQDLLSQHA</sequence>
<protein>
    <recommendedName>
        <fullName evidence="11">RNA polymerase subunit sigma-70</fullName>
    </recommendedName>
</protein>
<keyword evidence="4" id="KW-0238">DNA-binding</keyword>
<dbReference type="Proteomes" id="UP001296873">
    <property type="component" value="Unassembled WGS sequence"/>
</dbReference>
<dbReference type="EMBL" id="NRRL01000001">
    <property type="protein sequence ID" value="MBK1666425.1"/>
    <property type="molecule type" value="Genomic_DNA"/>
</dbReference>
<proteinExistence type="inferred from homology"/>
<dbReference type="PANTHER" id="PTHR30376">
    <property type="entry name" value="SIGMA FACTOR RPOH HEAT SHOCK RELATED"/>
    <property type="match status" value="1"/>
</dbReference>
<dbReference type="CDD" id="cd06171">
    <property type="entry name" value="Sigma70_r4"/>
    <property type="match status" value="1"/>
</dbReference>